<name>A0A0D6EJ58_SPOSA</name>
<dbReference type="PANTHER" id="PTHR40069:SF1">
    <property type="entry name" value="YWBE PROTEIN"/>
    <property type="match status" value="1"/>
</dbReference>
<dbReference type="InterPro" id="IPR009060">
    <property type="entry name" value="UBA-like_sf"/>
</dbReference>
<gene>
    <name evidence="2" type="primary">SPOSA6832_01525</name>
</gene>
<dbReference type="OrthoDB" id="20105at2759"/>
<dbReference type="EMBL" id="CENE01000004">
    <property type="protein sequence ID" value="CEQ39946.1"/>
    <property type="molecule type" value="Genomic_DNA"/>
</dbReference>
<feature type="region of interest" description="Disordered" evidence="1">
    <location>
        <begin position="102"/>
        <end position="140"/>
    </location>
</feature>
<protein>
    <submittedName>
        <fullName evidence="2">SPOSA6832_01525-mRNA-1:cds</fullName>
    </submittedName>
</protein>
<dbReference type="Pfam" id="PF09962">
    <property type="entry name" value="DUF2196"/>
    <property type="match status" value="1"/>
</dbReference>
<evidence type="ECO:0000313" key="3">
    <source>
        <dbReference type="Proteomes" id="UP000243876"/>
    </source>
</evidence>
<dbReference type="InterPro" id="IPR019240">
    <property type="entry name" value="DUF2196"/>
</dbReference>
<dbReference type="Proteomes" id="UP000243876">
    <property type="component" value="Unassembled WGS sequence"/>
</dbReference>
<dbReference type="AlphaFoldDB" id="A0A0D6EJ58"/>
<keyword evidence="3" id="KW-1185">Reference proteome</keyword>
<dbReference type="SUPFAM" id="SSF46934">
    <property type="entry name" value="UBA-like"/>
    <property type="match status" value="1"/>
</dbReference>
<sequence>MTQLPPRVSRAPVPDRAPIQRPLVLGASAQPSEPFLAIPVGLPRVPMSLPSPLAALLALGIPKPKAQFALREFDDNPEIAADWCFTEGADWTPHSLLATTVRAPAGRRPPSPPACPSRSGSGSGSRERGIHRPPGWTAVPHRALSPGTRVSITLKQDQGSDRTVEGVVSERLTRGDHPNGVKVRLEDGRVGRVVRLL</sequence>
<dbReference type="PANTHER" id="PTHR40069">
    <property type="entry name" value="YWBE PROTEIN"/>
    <property type="match status" value="1"/>
</dbReference>
<organism evidence="2 3">
    <name type="scientific">Sporidiobolus salmonicolor</name>
    <name type="common">Yeast-like fungus</name>
    <name type="synonym">Sporobolomyces salmonicolor</name>
    <dbReference type="NCBI Taxonomy" id="5005"/>
    <lineage>
        <taxon>Eukaryota</taxon>
        <taxon>Fungi</taxon>
        <taxon>Dikarya</taxon>
        <taxon>Basidiomycota</taxon>
        <taxon>Pucciniomycotina</taxon>
        <taxon>Microbotryomycetes</taxon>
        <taxon>Sporidiobolales</taxon>
        <taxon>Sporidiobolaceae</taxon>
        <taxon>Sporobolomyces</taxon>
    </lineage>
</organism>
<accession>A0A0D6EJ58</accession>
<proteinExistence type="predicted"/>
<reference evidence="3" key="1">
    <citation type="submission" date="2015-02" db="EMBL/GenBank/DDBJ databases">
        <authorList>
            <person name="Gon?alves P."/>
        </authorList>
    </citation>
    <scope>NUCLEOTIDE SEQUENCE [LARGE SCALE GENOMIC DNA]</scope>
</reference>
<evidence type="ECO:0000313" key="2">
    <source>
        <dbReference type="EMBL" id="CEQ39946.1"/>
    </source>
</evidence>
<evidence type="ECO:0000256" key="1">
    <source>
        <dbReference type="SAM" id="MobiDB-lite"/>
    </source>
</evidence>